<dbReference type="Proteomes" id="UP001633002">
    <property type="component" value="Unassembled WGS sequence"/>
</dbReference>
<evidence type="ECO:0000313" key="3">
    <source>
        <dbReference type="Proteomes" id="UP001633002"/>
    </source>
</evidence>
<evidence type="ECO:0000256" key="1">
    <source>
        <dbReference type="SAM" id="MobiDB-lite"/>
    </source>
</evidence>
<name>A0ABD3I656_9MARC</name>
<dbReference type="EMBL" id="JBJQOH010000001">
    <property type="protein sequence ID" value="KAL3699197.1"/>
    <property type="molecule type" value="Genomic_DNA"/>
</dbReference>
<feature type="compositionally biased region" description="Polar residues" evidence="1">
    <location>
        <begin position="238"/>
        <end position="248"/>
    </location>
</feature>
<protein>
    <recommendedName>
        <fullName evidence="4">Reverse transcriptase domain-containing protein</fullName>
    </recommendedName>
</protein>
<dbReference type="AlphaFoldDB" id="A0ABD3I656"/>
<proteinExistence type="predicted"/>
<accession>A0ABD3I656</accession>
<gene>
    <name evidence="2" type="ORF">R1sor_017219</name>
</gene>
<sequence length="248" mass="28363">MLQLDFKKAFDSVNWRLLQDTLKAFNFGGLQIQWDKSAARWIGPEDSSKPQWADDLNWCWKDKGEATKLLGFSFEDCIRAGDMLQKCKNKINEICSSIMYDKLSICGRITVANATILGAFWRARCTQGRSGKISPYGGRPKEAQMGIRKANTRAKKLLWEEGYRKIGDLTDGGSDDFRTWELRKIRGSKLKSVQAAYKKLTENMKLFNQITLAKEATTEKFYEERKERGSLDVAYQEEPQSARENSTG</sequence>
<evidence type="ECO:0008006" key="4">
    <source>
        <dbReference type="Google" id="ProtNLM"/>
    </source>
</evidence>
<keyword evidence="3" id="KW-1185">Reference proteome</keyword>
<organism evidence="2 3">
    <name type="scientific">Riccia sorocarpa</name>
    <dbReference type="NCBI Taxonomy" id="122646"/>
    <lineage>
        <taxon>Eukaryota</taxon>
        <taxon>Viridiplantae</taxon>
        <taxon>Streptophyta</taxon>
        <taxon>Embryophyta</taxon>
        <taxon>Marchantiophyta</taxon>
        <taxon>Marchantiopsida</taxon>
        <taxon>Marchantiidae</taxon>
        <taxon>Marchantiales</taxon>
        <taxon>Ricciaceae</taxon>
        <taxon>Riccia</taxon>
    </lineage>
</organism>
<evidence type="ECO:0000313" key="2">
    <source>
        <dbReference type="EMBL" id="KAL3699197.1"/>
    </source>
</evidence>
<feature type="region of interest" description="Disordered" evidence="1">
    <location>
        <begin position="223"/>
        <end position="248"/>
    </location>
</feature>
<reference evidence="2 3" key="1">
    <citation type="submission" date="2024-09" db="EMBL/GenBank/DDBJ databases">
        <title>Chromosome-scale assembly of Riccia sorocarpa.</title>
        <authorList>
            <person name="Paukszto L."/>
        </authorList>
    </citation>
    <scope>NUCLEOTIDE SEQUENCE [LARGE SCALE GENOMIC DNA]</scope>
    <source>
        <strain evidence="2">LP-2024</strain>
        <tissue evidence="2">Aerial parts of the thallus</tissue>
    </source>
</reference>
<comment type="caution">
    <text evidence="2">The sequence shown here is derived from an EMBL/GenBank/DDBJ whole genome shotgun (WGS) entry which is preliminary data.</text>
</comment>